<dbReference type="InterPro" id="IPR002347">
    <property type="entry name" value="SDR_fam"/>
</dbReference>
<keyword evidence="3" id="KW-0560">Oxidoreductase</keyword>
<evidence type="ECO:0000313" key="5">
    <source>
        <dbReference type="Proteomes" id="UP000799429"/>
    </source>
</evidence>
<dbReference type="PANTHER" id="PTHR24321">
    <property type="entry name" value="DEHYDROGENASES, SHORT CHAIN"/>
    <property type="match status" value="1"/>
</dbReference>
<reference evidence="4" key="1">
    <citation type="journal article" date="2020" name="Stud. Mycol.">
        <title>101 Dothideomycetes genomes: a test case for predicting lifestyles and emergence of pathogens.</title>
        <authorList>
            <person name="Haridas S."/>
            <person name="Albert R."/>
            <person name="Binder M."/>
            <person name="Bloem J."/>
            <person name="Labutti K."/>
            <person name="Salamov A."/>
            <person name="Andreopoulos B."/>
            <person name="Baker S."/>
            <person name="Barry K."/>
            <person name="Bills G."/>
            <person name="Bluhm B."/>
            <person name="Cannon C."/>
            <person name="Castanera R."/>
            <person name="Culley D."/>
            <person name="Daum C."/>
            <person name="Ezra D."/>
            <person name="Gonzalez J."/>
            <person name="Henrissat B."/>
            <person name="Kuo A."/>
            <person name="Liang C."/>
            <person name="Lipzen A."/>
            <person name="Lutzoni F."/>
            <person name="Magnuson J."/>
            <person name="Mondo S."/>
            <person name="Nolan M."/>
            <person name="Ohm R."/>
            <person name="Pangilinan J."/>
            <person name="Park H.-J."/>
            <person name="Ramirez L."/>
            <person name="Alfaro M."/>
            <person name="Sun H."/>
            <person name="Tritt A."/>
            <person name="Yoshinaga Y."/>
            <person name="Zwiers L.-H."/>
            <person name="Turgeon B."/>
            <person name="Goodwin S."/>
            <person name="Spatafora J."/>
            <person name="Crous P."/>
            <person name="Grigoriev I."/>
        </authorList>
    </citation>
    <scope>NUCLEOTIDE SEQUENCE</scope>
    <source>
        <strain evidence="4">CBS 101060</strain>
    </source>
</reference>
<organism evidence="4 5">
    <name type="scientific">Patellaria atrata CBS 101060</name>
    <dbReference type="NCBI Taxonomy" id="1346257"/>
    <lineage>
        <taxon>Eukaryota</taxon>
        <taxon>Fungi</taxon>
        <taxon>Dikarya</taxon>
        <taxon>Ascomycota</taxon>
        <taxon>Pezizomycotina</taxon>
        <taxon>Dothideomycetes</taxon>
        <taxon>Dothideomycetes incertae sedis</taxon>
        <taxon>Patellariales</taxon>
        <taxon>Patellariaceae</taxon>
        <taxon>Patellaria</taxon>
    </lineage>
</organism>
<comment type="caution">
    <text evidence="4">The sequence shown here is derived from an EMBL/GenBank/DDBJ whole genome shotgun (WGS) entry which is preliminary data.</text>
</comment>
<dbReference type="InterPro" id="IPR020904">
    <property type="entry name" value="Sc_DH/Rdtase_CS"/>
</dbReference>
<dbReference type="Proteomes" id="UP000799429">
    <property type="component" value="Unassembled WGS sequence"/>
</dbReference>
<sequence length="259" mass="26980">MTDSIKGKVIALTGGASGIGFSTAKLLASRGAKLSLADNRKESLDEAVKAIQTEFSAEVIGCVVEVRSTEDVDRWIKSTIDKFGRLDGCANLAGVVGKLIGVCPLTDLPEDEWELIIGVNLTGLMHCMRAQLKVIEDGGSVVNAASIAGLIGRPNSAAYSASKHGVIGLTKSAAKEVGKRNVRVNCVSPGVIETPMNAGAQATANAAGSGSKRDTWIKSVALARQGQPQEVAHLIIFLLSNESNFITGQSCSIDGGWNC</sequence>
<dbReference type="Gene3D" id="3.40.50.720">
    <property type="entry name" value="NAD(P)-binding Rossmann-like Domain"/>
    <property type="match status" value="1"/>
</dbReference>
<evidence type="ECO:0000256" key="2">
    <source>
        <dbReference type="ARBA" id="ARBA00022857"/>
    </source>
</evidence>
<name>A0A9P4VTM1_9PEZI</name>
<protein>
    <submittedName>
        <fullName evidence="4">3-oxoacyl-reductase</fullName>
    </submittedName>
</protein>
<dbReference type="SUPFAM" id="SSF51735">
    <property type="entry name" value="NAD(P)-binding Rossmann-fold domains"/>
    <property type="match status" value="1"/>
</dbReference>
<dbReference type="AlphaFoldDB" id="A0A9P4VTM1"/>
<evidence type="ECO:0000256" key="3">
    <source>
        <dbReference type="ARBA" id="ARBA00023002"/>
    </source>
</evidence>
<dbReference type="EMBL" id="MU006089">
    <property type="protein sequence ID" value="KAF2843298.1"/>
    <property type="molecule type" value="Genomic_DNA"/>
</dbReference>
<evidence type="ECO:0000256" key="1">
    <source>
        <dbReference type="ARBA" id="ARBA00006484"/>
    </source>
</evidence>
<keyword evidence="5" id="KW-1185">Reference proteome</keyword>
<dbReference type="OrthoDB" id="1669814at2759"/>
<dbReference type="Pfam" id="PF13561">
    <property type="entry name" value="adh_short_C2"/>
    <property type="match status" value="1"/>
</dbReference>
<dbReference type="GO" id="GO:0016491">
    <property type="term" value="F:oxidoreductase activity"/>
    <property type="evidence" value="ECO:0007669"/>
    <property type="project" value="UniProtKB-KW"/>
</dbReference>
<dbReference type="PRINTS" id="PR00080">
    <property type="entry name" value="SDRFAMILY"/>
</dbReference>
<dbReference type="FunFam" id="3.40.50.720:FF:000084">
    <property type="entry name" value="Short-chain dehydrogenase reductase"/>
    <property type="match status" value="1"/>
</dbReference>
<dbReference type="InterPro" id="IPR036291">
    <property type="entry name" value="NAD(P)-bd_dom_sf"/>
</dbReference>
<proteinExistence type="inferred from homology"/>
<dbReference type="PRINTS" id="PR00081">
    <property type="entry name" value="GDHRDH"/>
</dbReference>
<comment type="similarity">
    <text evidence="1">Belongs to the short-chain dehydrogenases/reductases (SDR) family.</text>
</comment>
<accession>A0A9P4VTM1</accession>
<dbReference type="CDD" id="cd05233">
    <property type="entry name" value="SDR_c"/>
    <property type="match status" value="1"/>
</dbReference>
<keyword evidence="2" id="KW-0521">NADP</keyword>
<evidence type="ECO:0000313" key="4">
    <source>
        <dbReference type="EMBL" id="KAF2843298.1"/>
    </source>
</evidence>
<dbReference type="PROSITE" id="PS00061">
    <property type="entry name" value="ADH_SHORT"/>
    <property type="match status" value="1"/>
</dbReference>
<gene>
    <name evidence="4" type="ORF">M501DRAFT_946602</name>
</gene>
<dbReference type="PANTHER" id="PTHR24321:SF8">
    <property type="entry name" value="ESTRADIOL 17-BETA-DEHYDROGENASE 8-RELATED"/>
    <property type="match status" value="1"/>
</dbReference>